<dbReference type="OrthoDB" id="10474243at2759"/>
<dbReference type="AlphaFoldDB" id="A0CVH2"/>
<dbReference type="OMA" id="NICLADY"/>
<reference evidence="3 4" key="1">
    <citation type="journal article" date="2006" name="Nature">
        <title>Global trends of whole-genome duplications revealed by the ciliate Paramecium tetraurelia.</title>
        <authorList>
            <consortium name="Genoscope"/>
            <person name="Aury J.-M."/>
            <person name="Jaillon O."/>
            <person name="Duret L."/>
            <person name="Noel B."/>
            <person name="Jubin C."/>
            <person name="Porcel B.M."/>
            <person name="Segurens B."/>
            <person name="Daubin V."/>
            <person name="Anthouard V."/>
            <person name="Aiach N."/>
            <person name="Arnaiz O."/>
            <person name="Billaut A."/>
            <person name="Beisson J."/>
            <person name="Blanc I."/>
            <person name="Bouhouche K."/>
            <person name="Camara F."/>
            <person name="Duharcourt S."/>
            <person name="Guigo R."/>
            <person name="Gogendeau D."/>
            <person name="Katinka M."/>
            <person name="Keller A.-M."/>
            <person name="Kissmehl R."/>
            <person name="Klotz C."/>
            <person name="Koll F."/>
            <person name="Le Moue A."/>
            <person name="Lepere C."/>
            <person name="Malinsky S."/>
            <person name="Nowacki M."/>
            <person name="Nowak J.K."/>
            <person name="Plattner H."/>
            <person name="Poulain J."/>
            <person name="Ruiz F."/>
            <person name="Serrano V."/>
            <person name="Zagulski M."/>
            <person name="Dessen P."/>
            <person name="Betermier M."/>
            <person name="Weissenbach J."/>
            <person name="Scarpelli C."/>
            <person name="Schachter V."/>
            <person name="Sperling L."/>
            <person name="Meyer E."/>
            <person name="Cohen J."/>
            <person name="Wincker P."/>
        </authorList>
    </citation>
    <scope>NUCLEOTIDE SEQUENCE [LARGE SCALE GENOMIC DNA]</scope>
    <source>
        <strain evidence="3 4">Stock d4-2</strain>
    </source>
</reference>
<evidence type="ECO:0000313" key="4">
    <source>
        <dbReference type="Proteomes" id="UP000000600"/>
    </source>
</evidence>
<evidence type="ECO:0000256" key="2">
    <source>
        <dbReference type="SAM" id="MobiDB-lite"/>
    </source>
</evidence>
<dbReference type="KEGG" id="ptm:GSPATT00010957001"/>
<dbReference type="RefSeq" id="XP_001442186.1">
    <property type="nucleotide sequence ID" value="XM_001442149.1"/>
</dbReference>
<feature type="region of interest" description="Disordered" evidence="2">
    <location>
        <begin position="160"/>
        <end position="212"/>
    </location>
</feature>
<organism evidence="3 4">
    <name type="scientific">Paramecium tetraurelia</name>
    <dbReference type="NCBI Taxonomy" id="5888"/>
    <lineage>
        <taxon>Eukaryota</taxon>
        <taxon>Sar</taxon>
        <taxon>Alveolata</taxon>
        <taxon>Ciliophora</taxon>
        <taxon>Intramacronucleata</taxon>
        <taxon>Oligohymenophorea</taxon>
        <taxon>Peniculida</taxon>
        <taxon>Parameciidae</taxon>
        <taxon>Paramecium</taxon>
    </lineage>
</organism>
<gene>
    <name evidence="3" type="ORF">GSPATT00010957001</name>
</gene>
<keyword evidence="4" id="KW-1185">Reference proteome</keyword>
<feature type="coiled-coil region" evidence="1">
    <location>
        <begin position="299"/>
        <end position="326"/>
    </location>
</feature>
<sequence>MSRFKPKVYEAFIQRQKEQQYIVINPNELSIGLESDIEVISKKVCYESQESCQNSEFLQSFQNQIEPDYNSIANNCSGNLEIQPIIISNQFVTNKNNKNTTQSIDINQEHEMNIHQLEIKNLGNICLADYKEKPINSIPQQNDVLKENILFKLLQKRAKPKSQNDFNKSTSNSSQISQTQTRSKSRKIKQGSQIYNDNKEKNRSTSQQEELPTEIKSMGINIFENNKKNPPKFQQSQDKINSKVNQQIEILSKNELNNIQGASKGKIQKTSKGDVFPNTRLKNQQIESKEKHIQQGIIKTRLQASLDNVQKQMDTKNIQIREKQKIKKR</sequence>
<dbReference type="GeneID" id="5027971"/>
<evidence type="ECO:0000313" key="3">
    <source>
        <dbReference type="EMBL" id="CAK74789.1"/>
    </source>
</evidence>
<dbReference type="HOGENOM" id="CLU_845832_0_0_1"/>
<dbReference type="Proteomes" id="UP000000600">
    <property type="component" value="Unassembled WGS sequence"/>
</dbReference>
<name>A0CVH2_PARTE</name>
<proteinExistence type="predicted"/>
<accession>A0CVH2</accession>
<protein>
    <submittedName>
        <fullName evidence="3">Uncharacterized protein</fullName>
    </submittedName>
</protein>
<dbReference type="EMBL" id="CT868196">
    <property type="protein sequence ID" value="CAK74789.1"/>
    <property type="molecule type" value="Genomic_DNA"/>
</dbReference>
<evidence type="ECO:0000256" key="1">
    <source>
        <dbReference type="SAM" id="Coils"/>
    </source>
</evidence>
<dbReference type="InParanoid" id="A0CVH2"/>
<feature type="compositionally biased region" description="Low complexity" evidence="2">
    <location>
        <begin position="167"/>
        <end position="182"/>
    </location>
</feature>
<keyword evidence="1" id="KW-0175">Coiled coil</keyword>